<sequence length="258" mass="27735">MSGLHDAFTPDERALQRALVDAASQRFRAGGRFAWHFARGKLSGDPMFLALLRMGALPPQAQDFLDLGCGQAVLAAWLLAARDRFESGAWPAGWPEPPRVRRLRALELMPADVARGQAAFRASGDEERVSVEQADICQAAFGEAAVDVVTILDVLHYMPLQQQDDVLRRARAALRPGGTLALRVGDAAGGLRFRLSLWADQLVTLARGHGLARLHARPLDEWAAALRALGLAVQTAPTPGGLPFANTFLIARAPASPA</sequence>
<dbReference type="InterPro" id="IPR013217">
    <property type="entry name" value="Methyltransf_12"/>
</dbReference>
<dbReference type="AlphaFoldDB" id="A0AAW6RNJ8"/>
<reference evidence="2 3" key="1">
    <citation type="submission" date="2023-04" db="EMBL/GenBank/DDBJ databases">
        <title>Ottowia paracancer sp. nov., isolated from human stomach.</title>
        <authorList>
            <person name="Song Y."/>
        </authorList>
    </citation>
    <scope>NUCLEOTIDE SEQUENCE [LARGE SCALE GENOMIC DNA]</scope>
    <source>
        <strain evidence="2 3">10c7w1</strain>
    </source>
</reference>
<dbReference type="RefSeq" id="WP_279525197.1">
    <property type="nucleotide sequence ID" value="NZ_JARVII010000038.1"/>
</dbReference>
<dbReference type="EMBL" id="JARVII010000038">
    <property type="protein sequence ID" value="MDG9700492.1"/>
    <property type="molecule type" value="Genomic_DNA"/>
</dbReference>
<keyword evidence="2" id="KW-0808">Transferase</keyword>
<accession>A0AAW6RNJ8</accession>
<dbReference type="GO" id="GO:0008168">
    <property type="term" value="F:methyltransferase activity"/>
    <property type="evidence" value="ECO:0007669"/>
    <property type="project" value="UniProtKB-KW"/>
</dbReference>
<dbReference type="Pfam" id="PF08242">
    <property type="entry name" value="Methyltransf_12"/>
    <property type="match status" value="1"/>
</dbReference>
<organism evidence="2 3">
    <name type="scientific">Ottowia cancrivicina</name>
    <dbReference type="NCBI Taxonomy" id="3040346"/>
    <lineage>
        <taxon>Bacteria</taxon>
        <taxon>Pseudomonadati</taxon>
        <taxon>Pseudomonadota</taxon>
        <taxon>Betaproteobacteria</taxon>
        <taxon>Burkholderiales</taxon>
        <taxon>Comamonadaceae</taxon>
        <taxon>Ottowia</taxon>
    </lineage>
</organism>
<dbReference type="SUPFAM" id="SSF53335">
    <property type="entry name" value="S-adenosyl-L-methionine-dependent methyltransferases"/>
    <property type="match status" value="1"/>
</dbReference>
<protein>
    <submittedName>
        <fullName evidence="2">Class I SAM-dependent methyltransferase</fullName>
        <ecNumber evidence="2">2.1.-.-</ecNumber>
    </submittedName>
</protein>
<dbReference type="GO" id="GO:0032259">
    <property type="term" value="P:methylation"/>
    <property type="evidence" value="ECO:0007669"/>
    <property type="project" value="UniProtKB-KW"/>
</dbReference>
<comment type="caution">
    <text evidence="2">The sequence shown here is derived from an EMBL/GenBank/DDBJ whole genome shotgun (WGS) entry which is preliminary data.</text>
</comment>
<gene>
    <name evidence="2" type="ORF">QB898_12370</name>
</gene>
<evidence type="ECO:0000313" key="2">
    <source>
        <dbReference type="EMBL" id="MDG9700492.1"/>
    </source>
</evidence>
<dbReference type="Gene3D" id="3.40.50.150">
    <property type="entry name" value="Vaccinia Virus protein VP39"/>
    <property type="match status" value="1"/>
</dbReference>
<evidence type="ECO:0000313" key="3">
    <source>
        <dbReference type="Proteomes" id="UP001237156"/>
    </source>
</evidence>
<keyword evidence="2" id="KW-0489">Methyltransferase</keyword>
<dbReference type="InterPro" id="IPR029063">
    <property type="entry name" value="SAM-dependent_MTases_sf"/>
</dbReference>
<proteinExistence type="predicted"/>
<dbReference type="EC" id="2.1.-.-" evidence="2"/>
<dbReference type="CDD" id="cd02440">
    <property type="entry name" value="AdoMet_MTases"/>
    <property type="match status" value="1"/>
</dbReference>
<keyword evidence="3" id="KW-1185">Reference proteome</keyword>
<name>A0AAW6RNJ8_9BURK</name>
<feature type="domain" description="Methyltransferase type 12" evidence="1">
    <location>
        <begin position="65"/>
        <end position="180"/>
    </location>
</feature>
<evidence type="ECO:0000259" key="1">
    <source>
        <dbReference type="Pfam" id="PF08242"/>
    </source>
</evidence>
<dbReference type="Proteomes" id="UP001237156">
    <property type="component" value="Unassembled WGS sequence"/>
</dbReference>